<dbReference type="EMBL" id="JAWRCO010000002">
    <property type="protein sequence ID" value="MDW6004513.1"/>
    <property type="molecule type" value="Genomic_DNA"/>
</dbReference>
<dbReference type="RefSeq" id="WP_087480859.1">
    <property type="nucleotide sequence ID" value="NZ_AP024884.1"/>
</dbReference>
<reference evidence="2 5" key="2">
    <citation type="submission" date="2023-11" db="EMBL/GenBank/DDBJ databases">
        <title>Plant-associative lifestyle of Vibrio porteresiae and its evolutionary dynamics.</title>
        <authorList>
            <person name="Rameshkumar N."/>
            <person name="Kirti K."/>
        </authorList>
    </citation>
    <scope>NUCLEOTIDE SEQUENCE [LARGE SCALE GENOMIC DNA]</scope>
    <source>
        <strain evidence="2 5">MSSRF38</strain>
    </source>
</reference>
<reference evidence="3 4" key="1">
    <citation type="submission" date="2017-05" db="EMBL/GenBank/DDBJ databases">
        <authorList>
            <person name="Song R."/>
            <person name="Chenine A.L."/>
            <person name="Ruprecht R.M."/>
        </authorList>
    </citation>
    <scope>NUCLEOTIDE SEQUENCE [LARGE SCALE GENOMIC DNA]</scope>
    <source>
        <strain evidence="3 4">CECT 7927</strain>
    </source>
</reference>
<evidence type="ECO:0000259" key="1">
    <source>
        <dbReference type="SMART" id="SM01321"/>
    </source>
</evidence>
<dbReference type="InterPro" id="IPR036515">
    <property type="entry name" value="Transposase_17_sf"/>
</dbReference>
<name>A0A1Y6IUX0_9VIBR</name>
<dbReference type="AlphaFoldDB" id="A0A1Y6IUX0"/>
<dbReference type="GO" id="GO:0004803">
    <property type="term" value="F:transposase activity"/>
    <property type="evidence" value="ECO:0007669"/>
    <property type="project" value="InterPro"/>
</dbReference>
<accession>A0A1Y6IUX0</accession>
<evidence type="ECO:0000313" key="5">
    <source>
        <dbReference type="Proteomes" id="UP001283366"/>
    </source>
</evidence>
<evidence type="ECO:0000313" key="4">
    <source>
        <dbReference type="Proteomes" id="UP000196125"/>
    </source>
</evidence>
<dbReference type="PANTHER" id="PTHR34322">
    <property type="entry name" value="TRANSPOSASE, Y1_TNP DOMAIN-CONTAINING"/>
    <property type="match status" value="1"/>
</dbReference>
<dbReference type="Gene3D" id="3.30.70.1290">
    <property type="entry name" value="Transposase IS200-like"/>
    <property type="match status" value="1"/>
</dbReference>
<dbReference type="Proteomes" id="UP000196125">
    <property type="component" value="Unassembled WGS sequence"/>
</dbReference>
<gene>
    <name evidence="2" type="ORF">SBX37_16780</name>
    <name evidence="3" type="ORF">VIM7927_02072</name>
</gene>
<dbReference type="SMART" id="SM01321">
    <property type="entry name" value="Y1_Tnp"/>
    <property type="match status" value="1"/>
</dbReference>
<organism evidence="3 4">
    <name type="scientific">Vibrio mangrovi</name>
    <dbReference type="NCBI Taxonomy" id="474394"/>
    <lineage>
        <taxon>Bacteria</taxon>
        <taxon>Pseudomonadati</taxon>
        <taxon>Pseudomonadota</taxon>
        <taxon>Gammaproteobacteria</taxon>
        <taxon>Vibrionales</taxon>
        <taxon>Vibrionaceae</taxon>
        <taxon>Vibrio</taxon>
    </lineage>
</organism>
<dbReference type="PANTHER" id="PTHR34322:SF2">
    <property type="entry name" value="TRANSPOSASE IS200-LIKE DOMAIN-CONTAINING PROTEIN"/>
    <property type="match status" value="1"/>
</dbReference>
<evidence type="ECO:0000313" key="2">
    <source>
        <dbReference type="EMBL" id="MDW6004513.1"/>
    </source>
</evidence>
<dbReference type="SUPFAM" id="SSF143422">
    <property type="entry name" value="Transposase IS200-like"/>
    <property type="match status" value="1"/>
</dbReference>
<dbReference type="GO" id="GO:0006313">
    <property type="term" value="P:DNA transposition"/>
    <property type="evidence" value="ECO:0007669"/>
    <property type="project" value="InterPro"/>
</dbReference>
<sequence length="318" mass="37099">MTIARAQLVALHLTTYYHCVSRCVRRAFLCGEDPLTGKSYAHRRDWVEQRILSLAQVYCIDICAYAVMSNHYHLVVHINQAKASQLPDSEVIERWKKEHQLPSLIQRYLKNQVSPSEAQACRRIIHLWRERLYSLSWFMKELNFSIARQANQEDQCRGHFWESRFKSQALLDERALLAAMAYTDLNPVRAGIAETPETSEYTALKRRLDSLVDNPPISSGLFPFVGESYQKKTDGLPFRLIDYIEWVDWVGRQIREGKPGYIDRNQPVILVRLSLGQTASFNLCTQFERKRCLWIGHPKRLQVVKHSLNRQRLHGFSI</sequence>
<dbReference type="InterPro" id="IPR002686">
    <property type="entry name" value="Transposase_17"/>
</dbReference>
<evidence type="ECO:0000313" key="3">
    <source>
        <dbReference type="EMBL" id="SMS00801.1"/>
    </source>
</evidence>
<dbReference type="Proteomes" id="UP001283366">
    <property type="component" value="Unassembled WGS sequence"/>
</dbReference>
<dbReference type="EMBL" id="FXXI01000003">
    <property type="protein sequence ID" value="SMS00801.1"/>
    <property type="molecule type" value="Genomic_DNA"/>
</dbReference>
<dbReference type="OrthoDB" id="9814067at2"/>
<dbReference type="GO" id="GO:0003677">
    <property type="term" value="F:DNA binding"/>
    <property type="evidence" value="ECO:0007669"/>
    <property type="project" value="InterPro"/>
</dbReference>
<feature type="domain" description="Transposase IS200-like" evidence="1">
    <location>
        <begin position="12"/>
        <end position="186"/>
    </location>
</feature>
<keyword evidence="5" id="KW-1185">Reference proteome</keyword>
<protein>
    <submittedName>
        <fullName evidence="2">Transposase</fullName>
    </submittedName>
</protein>
<proteinExistence type="predicted"/>